<dbReference type="EMBL" id="WTVP01000010">
    <property type="protein sequence ID" value="NMG15036.1"/>
    <property type="molecule type" value="Genomic_DNA"/>
</dbReference>
<protein>
    <submittedName>
        <fullName evidence="3">Pilus assembly protein</fullName>
    </submittedName>
</protein>
<feature type="transmembrane region" description="Helical" evidence="1">
    <location>
        <begin position="20"/>
        <end position="44"/>
    </location>
</feature>
<gene>
    <name evidence="3" type="ORF">GPA24_05650</name>
</gene>
<dbReference type="InterPro" id="IPR012495">
    <property type="entry name" value="TadE-like_dom"/>
</dbReference>
<feature type="domain" description="TadE-like" evidence="2">
    <location>
        <begin position="14"/>
        <end position="56"/>
    </location>
</feature>
<evidence type="ECO:0000259" key="2">
    <source>
        <dbReference type="Pfam" id="PF07811"/>
    </source>
</evidence>
<dbReference type="Proteomes" id="UP000633943">
    <property type="component" value="Unassembled WGS sequence"/>
</dbReference>
<keyword evidence="1" id="KW-1133">Transmembrane helix</keyword>
<sequence length="144" mass="15250">MTARMARFGKRQRGVAAVEFALVAGVFFSLLIGIMEMGRVLFYWNTSVEATRLGARTAVVCDIDDGVIKAKMNAFFPVIPIGAINVSYTPPGCTADTCSEATVSVSGITVNTVIPYIPLTLTMPGFATTLTRESMSSAGNPVCS</sequence>
<name>A0ABX1NST3_9RHOO</name>
<accession>A0ABX1NST3</accession>
<dbReference type="RefSeq" id="WP_169201748.1">
    <property type="nucleotide sequence ID" value="NZ_CP059467.1"/>
</dbReference>
<evidence type="ECO:0000313" key="3">
    <source>
        <dbReference type="EMBL" id="NMG15036.1"/>
    </source>
</evidence>
<organism evidence="3 4">
    <name type="scientific">Aromatoleum bremense</name>
    <dbReference type="NCBI Taxonomy" id="76115"/>
    <lineage>
        <taxon>Bacteria</taxon>
        <taxon>Pseudomonadati</taxon>
        <taxon>Pseudomonadota</taxon>
        <taxon>Betaproteobacteria</taxon>
        <taxon>Rhodocyclales</taxon>
        <taxon>Rhodocyclaceae</taxon>
        <taxon>Aromatoleum</taxon>
    </lineage>
</organism>
<evidence type="ECO:0000313" key="4">
    <source>
        <dbReference type="Proteomes" id="UP000633943"/>
    </source>
</evidence>
<dbReference type="Pfam" id="PF07811">
    <property type="entry name" value="TadE"/>
    <property type="match status" value="1"/>
</dbReference>
<keyword evidence="1" id="KW-0472">Membrane</keyword>
<reference evidence="3 4" key="1">
    <citation type="submission" date="2019-12" db="EMBL/GenBank/DDBJ databases">
        <title>Comparative genomics gives insights into the taxonomy of the Azoarcus-Aromatoleum group and reveals separate origins of nif in the plant-associated Azoarcus and non-plant-associated Aromatoleum sub-groups.</title>
        <authorList>
            <person name="Lafos M."/>
            <person name="Maluk M."/>
            <person name="Batista M."/>
            <person name="Junghare M."/>
            <person name="Carmona M."/>
            <person name="Faoro H."/>
            <person name="Cruz L.M."/>
            <person name="Battistoni F."/>
            <person name="De Souza E."/>
            <person name="Pedrosa F."/>
            <person name="Chen W.-M."/>
            <person name="Poole P.S."/>
            <person name="Dixon R.A."/>
            <person name="James E.K."/>
        </authorList>
    </citation>
    <scope>NUCLEOTIDE SEQUENCE [LARGE SCALE GENOMIC DNA]</scope>
    <source>
        <strain evidence="3 4">PbN1</strain>
    </source>
</reference>
<keyword evidence="1" id="KW-0812">Transmembrane</keyword>
<proteinExistence type="predicted"/>
<comment type="caution">
    <text evidence="3">The sequence shown here is derived from an EMBL/GenBank/DDBJ whole genome shotgun (WGS) entry which is preliminary data.</text>
</comment>
<keyword evidence="4" id="KW-1185">Reference proteome</keyword>
<evidence type="ECO:0000256" key="1">
    <source>
        <dbReference type="SAM" id="Phobius"/>
    </source>
</evidence>